<dbReference type="STRING" id="41431.PCC8801_0811"/>
<dbReference type="PANTHER" id="PTHR39963">
    <property type="entry name" value="SLL0983 PROTEIN"/>
    <property type="match status" value="1"/>
</dbReference>
<dbReference type="InterPro" id="IPR029063">
    <property type="entry name" value="SAM-dependent_MTases_sf"/>
</dbReference>
<evidence type="ECO:0000259" key="2">
    <source>
        <dbReference type="Pfam" id="PF05430"/>
    </source>
</evidence>
<reference evidence="4" key="1">
    <citation type="journal article" date="2011" name="MBio">
        <title>Novel metabolic attributes of the genus Cyanothece, comprising a group of unicellular nitrogen-fixing Cyanobacteria.</title>
        <authorList>
            <person name="Bandyopadhyay A."/>
            <person name="Elvitigala T."/>
            <person name="Welsh E."/>
            <person name="Stockel J."/>
            <person name="Liberton M."/>
            <person name="Min H."/>
            <person name="Sherman L.A."/>
            <person name="Pakrasi H.B."/>
        </authorList>
    </citation>
    <scope>NUCLEOTIDE SEQUENCE [LARGE SCALE GENOMIC DNA]</scope>
    <source>
        <strain evidence="4">PCC 8801</strain>
    </source>
</reference>
<dbReference type="Proteomes" id="UP000008204">
    <property type="component" value="Chromosome"/>
</dbReference>
<dbReference type="OrthoDB" id="9786494at2"/>
<accession>B7JYM3</accession>
<dbReference type="eggNOG" id="COG4121">
    <property type="taxonomic scope" value="Bacteria"/>
</dbReference>
<name>B7JYM3_RIPO1</name>
<organism evidence="3 4">
    <name type="scientific">Rippkaea orientalis (strain PCC 8801 / RF-1)</name>
    <name type="common">Cyanothece sp. (strain PCC 8801)</name>
    <dbReference type="NCBI Taxonomy" id="41431"/>
    <lineage>
        <taxon>Bacteria</taxon>
        <taxon>Bacillati</taxon>
        <taxon>Cyanobacteriota</taxon>
        <taxon>Cyanophyceae</taxon>
        <taxon>Oscillatoriophycideae</taxon>
        <taxon>Chroococcales</taxon>
        <taxon>Aphanothecaceae</taxon>
        <taxon>Rippkaea</taxon>
        <taxon>Rippkaea orientalis</taxon>
    </lineage>
</organism>
<feature type="domain" description="MnmC-like methyltransferase" evidence="2">
    <location>
        <begin position="109"/>
        <end position="222"/>
    </location>
</feature>
<evidence type="ECO:0000313" key="4">
    <source>
        <dbReference type="Proteomes" id="UP000008204"/>
    </source>
</evidence>
<dbReference type="PANTHER" id="PTHR39963:SF1">
    <property type="entry name" value="MNMC-LIKE METHYLTRANSFERASE DOMAIN-CONTAINING PROTEIN"/>
    <property type="match status" value="1"/>
</dbReference>
<keyword evidence="4" id="KW-1185">Reference proteome</keyword>
<evidence type="ECO:0000256" key="1">
    <source>
        <dbReference type="SAM" id="MobiDB-lite"/>
    </source>
</evidence>
<gene>
    <name evidence="3" type="ordered locus">PCC8801_0811</name>
</gene>
<dbReference type="GO" id="GO:0016645">
    <property type="term" value="F:oxidoreductase activity, acting on the CH-NH group of donors"/>
    <property type="evidence" value="ECO:0007669"/>
    <property type="project" value="InterPro"/>
</dbReference>
<feature type="region of interest" description="Disordered" evidence="1">
    <location>
        <begin position="210"/>
        <end position="249"/>
    </location>
</feature>
<dbReference type="SUPFAM" id="SSF53335">
    <property type="entry name" value="S-adenosyl-L-methionine-dependent methyltransferases"/>
    <property type="match status" value="1"/>
</dbReference>
<dbReference type="RefSeq" id="WP_012594169.1">
    <property type="nucleotide sequence ID" value="NC_011726.1"/>
</dbReference>
<dbReference type="AlphaFoldDB" id="B7JYM3"/>
<evidence type="ECO:0000313" key="3">
    <source>
        <dbReference type="EMBL" id="ACK64893.1"/>
    </source>
</evidence>
<dbReference type="KEGG" id="cyp:PCC8801_0811"/>
<dbReference type="Gene3D" id="3.40.50.150">
    <property type="entry name" value="Vaccinia Virus protein VP39"/>
    <property type="match status" value="1"/>
</dbReference>
<sequence length="289" mass="32540">MFTPQLTNDGSYTFFSPEFEELFHSNSGAKQEAEEKFVKPCQLKKKAEVQTTLKILDICYGLGYNTAAALEAIWSVNPDCNIELIALENDPIVPLKAIEYQLLKQWISPIPEYLESLLNNHQVELRKFKGNLLVGDARKTIQTVKKLGFQADAIFLDPFSPPKCPQLWTVEFLNLVTQCLHPQGRLATYSSAAAVRVALQMAGLGIGSTRGVGRRSPGTVASFNRQDLEPLSQQEDEHLQTKASIPYRDPSLEDSSILIHERRRTEQQGSCVETTSQWKKRWTNLTEVT</sequence>
<dbReference type="InterPro" id="IPR008471">
    <property type="entry name" value="MnmC-like_methylTransf"/>
</dbReference>
<dbReference type="Pfam" id="PF05430">
    <property type="entry name" value="Methyltransf_30"/>
    <property type="match status" value="1"/>
</dbReference>
<proteinExistence type="predicted"/>
<dbReference type="EMBL" id="CP001287">
    <property type="protein sequence ID" value="ACK64893.1"/>
    <property type="molecule type" value="Genomic_DNA"/>
</dbReference>
<dbReference type="HOGENOM" id="CLU_061971_0_1_3"/>
<protein>
    <recommendedName>
        <fullName evidence="2">MnmC-like methyltransferase domain-containing protein</fullName>
    </recommendedName>
</protein>